<accession>A0A7Y9FIT2</accession>
<feature type="domain" description="Suppressor of fused-like" evidence="1">
    <location>
        <begin position="8"/>
        <end position="91"/>
    </location>
</feature>
<name>A0A7Y9FIT2_9CELL</name>
<evidence type="ECO:0000313" key="5">
    <source>
        <dbReference type="Proteomes" id="UP000618382"/>
    </source>
</evidence>
<sequence length="94" mass="10337">MLEQGPLLRGEVLHVHVDPLVEAGKPALYVTGPVYLDDAFAVVEENGHPVMIAWLVPISAAEHQYVATQGWDPFEDVLVARDPDLVDVRRPSVV</sequence>
<gene>
    <name evidence="3" type="ORF">BKA21_003614</name>
    <name evidence="2" type="ORF">Col01nite_27320</name>
</gene>
<evidence type="ECO:0000259" key="1">
    <source>
        <dbReference type="Pfam" id="PF05076"/>
    </source>
</evidence>
<evidence type="ECO:0000313" key="2">
    <source>
        <dbReference type="EMBL" id="GIG33573.1"/>
    </source>
</evidence>
<reference evidence="3 4" key="1">
    <citation type="submission" date="2020-07" db="EMBL/GenBank/DDBJ databases">
        <title>Sequencing the genomes of 1000 actinobacteria strains.</title>
        <authorList>
            <person name="Klenk H.-P."/>
        </authorList>
    </citation>
    <scope>NUCLEOTIDE SEQUENCE [LARGE SCALE GENOMIC DNA]</scope>
    <source>
        <strain evidence="3 4">DSM 24482</strain>
    </source>
</reference>
<dbReference type="EMBL" id="BONN01000008">
    <property type="protein sequence ID" value="GIG33573.1"/>
    <property type="molecule type" value="Genomic_DNA"/>
</dbReference>
<evidence type="ECO:0000313" key="4">
    <source>
        <dbReference type="Proteomes" id="UP000577956"/>
    </source>
</evidence>
<dbReference type="RefSeq" id="WP_170209111.1">
    <property type="nucleotide sequence ID" value="NZ_BAABFI010000006.1"/>
</dbReference>
<keyword evidence="5" id="KW-1185">Reference proteome</keyword>
<dbReference type="EMBL" id="JACCBK010000001">
    <property type="protein sequence ID" value="NYD88065.1"/>
    <property type="molecule type" value="Genomic_DNA"/>
</dbReference>
<organism evidence="3 4">
    <name type="scientific">Cellulomonas oligotrophica</name>
    <dbReference type="NCBI Taxonomy" id="931536"/>
    <lineage>
        <taxon>Bacteria</taxon>
        <taxon>Bacillati</taxon>
        <taxon>Actinomycetota</taxon>
        <taxon>Actinomycetes</taxon>
        <taxon>Micrococcales</taxon>
        <taxon>Cellulomonadaceae</taxon>
        <taxon>Cellulomonas</taxon>
    </lineage>
</organism>
<comment type="caution">
    <text evidence="3">The sequence shown here is derived from an EMBL/GenBank/DDBJ whole genome shotgun (WGS) entry which is preliminary data.</text>
</comment>
<dbReference type="Proteomes" id="UP000577956">
    <property type="component" value="Unassembled WGS sequence"/>
</dbReference>
<protein>
    <recommendedName>
        <fullName evidence="1">Suppressor of fused-like domain-containing protein</fullName>
    </recommendedName>
</protein>
<dbReference type="InterPro" id="IPR020941">
    <property type="entry name" value="SUFU-like_domain"/>
</dbReference>
<dbReference type="Pfam" id="PF05076">
    <property type="entry name" value="SUFU"/>
    <property type="match status" value="1"/>
</dbReference>
<proteinExistence type="predicted"/>
<evidence type="ECO:0000313" key="3">
    <source>
        <dbReference type="EMBL" id="NYD88065.1"/>
    </source>
</evidence>
<dbReference type="Proteomes" id="UP000618382">
    <property type="component" value="Unassembled WGS sequence"/>
</dbReference>
<reference evidence="2 5" key="2">
    <citation type="submission" date="2021-01" db="EMBL/GenBank/DDBJ databases">
        <title>Whole genome shotgun sequence of Cellulomonas oligotrophica NBRC 109435.</title>
        <authorList>
            <person name="Komaki H."/>
            <person name="Tamura T."/>
        </authorList>
    </citation>
    <scope>NUCLEOTIDE SEQUENCE [LARGE SCALE GENOMIC DNA]</scope>
    <source>
        <strain evidence="2 5">NBRC 109435</strain>
    </source>
</reference>
<dbReference type="AlphaFoldDB" id="A0A7Y9FIT2"/>